<dbReference type="InterPro" id="IPR006730">
    <property type="entry name" value="Sestrin"/>
</dbReference>
<feature type="compositionally biased region" description="Acidic residues" evidence="4">
    <location>
        <begin position="252"/>
        <end position="270"/>
    </location>
</feature>
<evidence type="ECO:0000256" key="2">
    <source>
        <dbReference type="ARBA" id="ARBA00008350"/>
    </source>
</evidence>
<gene>
    <name evidence="5" type="ORF">GGI15_001068</name>
</gene>
<dbReference type="GO" id="GO:0016684">
    <property type="term" value="F:oxidoreductase activity, acting on peroxide as acceptor"/>
    <property type="evidence" value="ECO:0007669"/>
    <property type="project" value="TreeGrafter"/>
</dbReference>
<evidence type="ECO:0000256" key="4">
    <source>
        <dbReference type="SAM" id="MobiDB-lite"/>
    </source>
</evidence>
<comment type="subcellular location">
    <subcellularLocation>
        <location evidence="1">Cytoplasm</location>
    </subcellularLocation>
</comment>
<dbReference type="GO" id="GO:0016239">
    <property type="term" value="P:positive regulation of macroautophagy"/>
    <property type="evidence" value="ECO:0007669"/>
    <property type="project" value="TreeGrafter"/>
</dbReference>
<dbReference type="GO" id="GO:0070728">
    <property type="term" value="F:L-leucine binding"/>
    <property type="evidence" value="ECO:0007669"/>
    <property type="project" value="TreeGrafter"/>
</dbReference>
<dbReference type="PANTHER" id="PTHR12474">
    <property type="entry name" value="P53 REGULATED PA26 NUCLEAR PROTEIN SESTRIN"/>
    <property type="match status" value="1"/>
</dbReference>
<organism evidence="5 6">
    <name type="scientific">Coemansia interrupta</name>
    <dbReference type="NCBI Taxonomy" id="1126814"/>
    <lineage>
        <taxon>Eukaryota</taxon>
        <taxon>Fungi</taxon>
        <taxon>Fungi incertae sedis</taxon>
        <taxon>Zoopagomycota</taxon>
        <taxon>Kickxellomycotina</taxon>
        <taxon>Kickxellomycetes</taxon>
        <taxon>Kickxellales</taxon>
        <taxon>Kickxellaceae</taxon>
        <taxon>Coemansia</taxon>
    </lineage>
</organism>
<accession>A0A9W8HKR4</accession>
<dbReference type="EMBL" id="JANBUM010000036">
    <property type="protein sequence ID" value="KAJ2787021.1"/>
    <property type="molecule type" value="Genomic_DNA"/>
</dbReference>
<dbReference type="GO" id="GO:1904262">
    <property type="term" value="P:negative regulation of TORC1 signaling"/>
    <property type="evidence" value="ECO:0007669"/>
    <property type="project" value="TreeGrafter"/>
</dbReference>
<keyword evidence="3" id="KW-0963">Cytoplasm</keyword>
<feature type="region of interest" description="Disordered" evidence="4">
    <location>
        <begin position="248"/>
        <end position="290"/>
    </location>
</feature>
<sequence>MSNPYIFPRLHTSPNPTAGTSANAGRFGIAASPQMHPVDGFRSLPGTPQSYFNFPPTNARNVWVTVRRDRRTRLATILQGRSAKGQLPPDLETNDEDELAYSKDLARAIRLRAREVGWMFGVRTRPKLTYLSSLANSLRGTLEDEDDVIGDAVQAADREGVLQLGEQPADFEDIQEIVALRNTFRHLLRLKLEHPDAATRKNIADLMGRINSERKNLRVPPPEPMGNGPSFFFPASRFSFAAILASKGSPVGDEDDEDGSSSSDDDELLDYDDHNNSRTNFQSIGAGRMGAGRSERQAHAAFIEWVGSYAETLGAQWPNGAPHLMQMLAPLPQSGHAMLDTLDNVFRLVRSGLREADAHYLFGAAAAQVGSLPLVYMAESRVLDTCYGDDGDTYEAAFTYGIQAATPRVQLLARFARMLESRPWAISGSDIRALVDEYVVLHREQTIGVQGRPRGDSTGSHMASPLQMPMASPHLGPMRSNAATSAMSDVARRTIEEAAVRDLLHATVLAAVAHSLGCLASACGLAPDLDQRADPMSSPAPQFVAYRTMRARKLGKYDQSLDSPLSRSPLVSGKSSTVFPSIDQSLAGLNSMSLGQPMLPVQPPPPKSVHLSQREDLRWDVISDYLRQHLSINEDYLGVEVQTARNQYSRRVFETALDGAPGESGQISLYQFSVAPINPPTDKGHWTGSADYMDDKHAMDLRPKSYNMAGVLSVPNNGTNPTHAHSLGNSNRSLDVRQFHDAIWHFTLSLFHIYEEYYFYNKFRGEMSPDASQDDEFDHDGAISIPIRSASSSACSPDRNVDMDVDGGSSSLGLGVFSTPTPNSNNSPHYQKWLTEELKAHIRAVVRHPASVTGLSAQPAVATGLNLCIEEMIHINLVVSLAKRQAEIIHGIRAIREYEGLSSP</sequence>
<reference evidence="5" key="1">
    <citation type="submission" date="2022-07" db="EMBL/GenBank/DDBJ databases">
        <title>Phylogenomic reconstructions and comparative analyses of Kickxellomycotina fungi.</title>
        <authorList>
            <person name="Reynolds N.K."/>
            <person name="Stajich J.E."/>
            <person name="Barry K."/>
            <person name="Grigoriev I.V."/>
            <person name="Crous P."/>
            <person name="Smith M.E."/>
        </authorList>
    </citation>
    <scope>NUCLEOTIDE SEQUENCE</scope>
    <source>
        <strain evidence="5">BCRC 34489</strain>
    </source>
</reference>
<dbReference type="PANTHER" id="PTHR12474:SF0">
    <property type="entry name" value="SESTRIN HOMOLOG"/>
    <property type="match status" value="1"/>
</dbReference>
<protein>
    <submittedName>
        <fullName evidence="5">Uncharacterized protein</fullName>
    </submittedName>
</protein>
<proteinExistence type="inferred from homology"/>
<dbReference type="SUPFAM" id="SSF69118">
    <property type="entry name" value="AhpD-like"/>
    <property type="match status" value="1"/>
</dbReference>
<dbReference type="OrthoDB" id="337464at2759"/>
<dbReference type="InterPro" id="IPR029032">
    <property type="entry name" value="AhpD-like"/>
</dbReference>
<evidence type="ECO:0000313" key="6">
    <source>
        <dbReference type="Proteomes" id="UP001140172"/>
    </source>
</evidence>
<comment type="similarity">
    <text evidence="2">Belongs to the sestrin family.</text>
</comment>
<dbReference type="GO" id="GO:0071233">
    <property type="term" value="P:cellular response to L-leucine"/>
    <property type="evidence" value="ECO:0007669"/>
    <property type="project" value="TreeGrafter"/>
</dbReference>
<dbReference type="AlphaFoldDB" id="A0A9W8HKR4"/>
<dbReference type="GO" id="GO:0005634">
    <property type="term" value="C:nucleus"/>
    <property type="evidence" value="ECO:0007669"/>
    <property type="project" value="InterPro"/>
</dbReference>
<comment type="caution">
    <text evidence="5">The sequence shown here is derived from an EMBL/GenBank/DDBJ whole genome shotgun (WGS) entry which is preliminary data.</text>
</comment>
<evidence type="ECO:0000256" key="3">
    <source>
        <dbReference type="ARBA" id="ARBA00022490"/>
    </source>
</evidence>
<dbReference type="Proteomes" id="UP001140172">
    <property type="component" value="Unassembled WGS sequence"/>
</dbReference>
<dbReference type="GO" id="GO:0005737">
    <property type="term" value="C:cytoplasm"/>
    <property type="evidence" value="ECO:0007669"/>
    <property type="project" value="UniProtKB-SubCell"/>
</dbReference>
<dbReference type="GO" id="GO:1901031">
    <property type="term" value="P:regulation of response to reactive oxygen species"/>
    <property type="evidence" value="ECO:0007669"/>
    <property type="project" value="InterPro"/>
</dbReference>
<keyword evidence="6" id="KW-1185">Reference proteome</keyword>
<name>A0A9W8HKR4_9FUNG</name>
<evidence type="ECO:0000313" key="5">
    <source>
        <dbReference type="EMBL" id="KAJ2787021.1"/>
    </source>
</evidence>
<evidence type="ECO:0000256" key="1">
    <source>
        <dbReference type="ARBA" id="ARBA00004496"/>
    </source>
</evidence>
<dbReference type="GO" id="GO:1990253">
    <property type="term" value="P:cellular response to leucine starvation"/>
    <property type="evidence" value="ECO:0007669"/>
    <property type="project" value="TreeGrafter"/>
</dbReference>